<dbReference type="AlphaFoldDB" id="X0THQ0"/>
<protein>
    <submittedName>
        <fullName evidence="2">Uncharacterized protein</fullName>
    </submittedName>
</protein>
<sequence>EEGEREPIDLCFPFIISVGETFGADENACTVGWIITVIGAIVALLLLQNLMGGKK</sequence>
<comment type="caution">
    <text evidence="2">The sequence shown here is derived from an EMBL/GenBank/DDBJ whole genome shotgun (WGS) entry which is preliminary data.</text>
</comment>
<name>X0THQ0_9ZZZZ</name>
<feature type="transmembrane region" description="Helical" evidence="1">
    <location>
        <begin position="30"/>
        <end position="47"/>
    </location>
</feature>
<dbReference type="EMBL" id="BARS01016375">
    <property type="protein sequence ID" value="GAF86811.1"/>
    <property type="molecule type" value="Genomic_DNA"/>
</dbReference>
<gene>
    <name evidence="2" type="ORF">S01H1_26956</name>
</gene>
<keyword evidence="1" id="KW-0472">Membrane</keyword>
<evidence type="ECO:0000256" key="1">
    <source>
        <dbReference type="SAM" id="Phobius"/>
    </source>
</evidence>
<accession>X0THQ0</accession>
<organism evidence="2">
    <name type="scientific">marine sediment metagenome</name>
    <dbReference type="NCBI Taxonomy" id="412755"/>
    <lineage>
        <taxon>unclassified sequences</taxon>
        <taxon>metagenomes</taxon>
        <taxon>ecological metagenomes</taxon>
    </lineage>
</organism>
<keyword evidence="1" id="KW-0812">Transmembrane</keyword>
<reference evidence="2" key="1">
    <citation type="journal article" date="2014" name="Front. Microbiol.">
        <title>High frequency of phylogenetically diverse reductive dehalogenase-homologous genes in deep subseafloor sedimentary metagenomes.</title>
        <authorList>
            <person name="Kawai M."/>
            <person name="Futagami T."/>
            <person name="Toyoda A."/>
            <person name="Takaki Y."/>
            <person name="Nishi S."/>
            <person name="Hori S."/>
            <person name="Arai W."/>
            <person name="Tsubouchi T."/>
            <person name="Morono Y."/>
            <person name="Uchiyama I."/>
            <person name="Ito T."/>
            <person name="Fujiyama A."/>
            <person name="Inagaki F."/>
            <person name="Takami H."/>
        </authorList>
    </citation>
    <scope>NUCLEOTIDE SEQUENCE</scope>
    <source>
        <strain evidence="2">Expedition CK06-06</strain>
    </source>
</reference>
<proteinExistence type="predicted"/>
<keyword evidence="1" id="KW-1133">Transmembrane helix</keyword>
<evidence type="ECO:0000313" key="2">
    <source>
        <dbReference type="EMBL" id="GAF86811.1"/>
    </source>
</evidence>
<feature type="non-terminal residue" evidence="2">
    <location>
        <position position="1"/>
    </location>
</feature>